<reference evidence="2" key="1">
    <citation type="submission" date="2021-06" db="EMBL/GenBank/DDBJ databases">
        <authorList>
            <person name="Hodson N. C."/>
            <person name="Mongue J. A."/>
            <person name="Jaron S. K."/>
        </authorList>
    </citation>
    <scope>NUCLEOTIDE SEQUENCE</scope>
</reference>
<name>A0A8J2KHZ2_9HEXA</name>
<dbReference type="EMBL" id="CAJVCH010132331">
    <property type="protein sequence ID" value="CAG7726221.1"/>
    <property type="molecule type" value="Genomic_DNA"/>
</dbReference>
<feature type="compositionally biased region" description="Basic residues" evidence="1">
    <location>
        <begin position="105"/>
        <end position="116"/>
    </location>
</feature>
<evidence type="ECO:0000256" key="1">
    <source>
        <dbReference type="SAM" id="MobiDB-lite"/>
    </source>
</evidence>
<sequence>CMDWGRGFLIANRVTQLQLDALHDVMVNGVPETQAPLVICDVNTERFSNCITTDGTPVGLERVEDCNIFGSKGVCNVKVSRRRRQTESFSGGRSRTERSAAGPRKLPRQGRTLQRK</sequence>
<accession>A0A8J2KHZ2</accession>
<comment type="caution">
    <text evidence="2">The sequence shown here is derived from an EMBL/GenBank/DDBJ whole genome shotgun (WGS) entry which is preliminary data.</text>
</comment>
<keyword evidence="3" id="KW-1185">Reference proteome</keyword>
<proteinExistence type="predicted"/>
<evidence type="ECO:0000313" key="3">
    <source>
        <dbReference type="Proteomes" id="UP000708208"/>
    </source>
</evidence>
<gene>
    <name evidence="2" type="ORF">AFUS01_LOCUS15141</name>
</gene>
<organism evidence="2 3">
    <name type="scientific">Allacma fusca</name>
    <dbReference type="NCBI Taxonomy" id="39272"/>
    <lineage>
        <taxon>Eukaryota</taxon>
        <taxon>Metazoa</taxon>
        <taxon>Ecdysozoa</taxon>
        <taxon>Arthropoda</taxon>
        <taxon>Hexapoda</taxon>
        <taxon>Collembola</taxon>
        <taxon>Symphypleona</taxon>
        <taxon>Sminthuridae</taxon>
        <taxon>Allacma</taxon>
    </lineage>
</organism>
<protein>
    <submittedName>
        <fullName evidence="2">Uncharacterized protein</fullName>
    </submittedName>
</protein>
<dbReference type="AlphaFoldDB" id="A0A8J2KHZ2"/>
<dbReference type="Proteomes" id="UP000708208">
    <property type="component" value="Unassembled WGS sequence"/>
</dbReference>
<feature type="non-terminal residue" evidence="2">
    <location>
        <position position="1"/>
    </location>
</feature>
<feature type="region of interest" description="Disordered" evidence="1">
    <location>
        <begin position="82"/>
        <end position="116"/>
    </location>
</feature>
<evidence type="ECO:0000313" key="2">
    <source>
        <dbReference type="EMBL" id="CAG7726221.1"/>
    </source>
</evidence>